<feature type="region of interest" description="Disordered" evidence="1">
    <location>
        <begin position="661"/>
        <end position="712"/>
    </location>
</feature>
<feature type="region of interest" description="Disordered" evidence="1">
    <location>
        <begin position="970"/>
        <end position="992"/>
    </location>
</feature>
<protein>
    <submittedName>
        <fullName evidence="3">Uncharacterized protein</fullName>
    </submittedName>
</protein>
<feature type="region of interest" description="Disordered" evidence="1">
    <location>
        <begin position="181"/>
        <end position="212"/>
    </location>
</feature>
<gene>
    <name evidence="3" type="ORF">AMON00008_LOCUS23639</name>
</gene>
<keyword evidence="2" id="KW-1133">Transmembrane helix</keyword>
<dbReference type="EMBL" id="HBNR01034453">
    <property type="protein sequence ID" value="CAE4589822.1"/>
    <property type="molecule type" value="Transcribed_RNA"/>
</dbReference>
<proteinExistence type="predicted"/>
<feature type="region of interest" description="Disordered" evidence="1">
    <location>
        <begin position="448"/>
        <end position="468"/>
    </location>
</feature>
<accession>A0A7S4QPE5</accession>
<sequence>MHVPVAAATGAAAGAGTWLFSYNRENFQFDAGLRFQRFMAARGFANAQTGQYREDIQGLAEMTVAKMDTWQAVCTLFLCVCAALSCAGRLGMHGAAPPGWLCALYSGNIFCGILFCGIALWLAMHASLRAQCAMVSLLTRKVRLPIPSMSQLDQARVFASSYEKQNVGDILRVPFMRHQQHAPELPPASDEEDEDEDRQACEAGPEFGSTARDTVPSWIRDEQVVDKLGGVPSGGGSLEKDHHDTPEHFKLMAQAMEDWWMYDVYARITMLYGVMCFLYAVSYYSIGTTISELRGFWISWSLPMLFLTAQALILRLDILQNNGQKMLPNVEFLGHIAPYFAIVGTTLEFKFWYSQTSVHLTWVFVCLAFFGHFMMALRMLDLAWPDTEREKDMPEEPTRQWWPSSWKVPSGFTKALWVLAPPKKLEPGQHCLLHEMDELKRGGASITACRRRRAKGGSDPKKGSGWATPQGLLNQCMRMDRTFQQLFNAQVWNQLTERSQQHLHDLYGEYQNARGQVDQLPDGEQSGLSALSESLTHIEQGLDQVAAKARGAVAAAGATDGPFSGSSPFSEFSKKRKPDLPWQVTRVALITMALQWFYMIIASAAEAALGPESLLKPPGEPPWIRDQKTRSWQPEMVHLSSNKTMPATYALFEATEARPPLLKSGHATPEDSSGHTGSTDGHGSSADNHGSPSGGHSADHGNSTDHGGSTAHNAHRRLAAAAYGRRPEAAMGELLKALPSLGRLADLLEDEPPAPMVEPAMMEPMPAIEAPAAFMAKEMKAKSVSWPALFEPKHLICGHESAGEPVVAALTPHGFGALVPTGKGSIKEVEAQPFALEGLGEFGPLAGAGWAQKGLELVTQAGHLLHCPGHIPGEYGAWRCGPSAGAARLPVPVSSRLLAAAVRSAPEGMGRFAALLLEHLPGSVTLVSEDADGWSPAGEVHLPPGSTTSGFRPGLAFAGEELLITTPSGEVHRRHPAHGPGTPHPAPGSAAGRREFHAACGMPGGDLARLALAPKSRPGGGMAWRPELLMPEA</sequence>
<organism evidence="3">
    <name type="scientific">Alexandrium monilatum</name>
    <dbReference type="NCBI Taxonomy" id="311494"/>
    <lineage>
        <taxon>Eukaryota</taxon>
        <taxon>Sar</taxon>
        <taxon>Alveolata</taxon>
        <taxon>Dinophyceae</taxon>
        <taxon>Gonyaulacales</taxon>
        <taxon>Pyrocystaceae</taxon>
        <taxon>Alexandrium</taxon>
    </lineage>
</organism>
<feature type="transmembrane region" description="Helical" evidence="2">
    <location>
        <begin position="359"/>
        <end position="380"/>
    </location>
</feature>
<feature type="transmembrane region" description="Helical" evidence="2">
    <location>
        <begin position="103"/>
        <end position="124"/>
    </location>
</feature>
<feature type="transmembrane region" description="Helical" evidence="2">
    <location>
        <begin position="264"/>
        <end position="286"/>
    </location>
</feature>
<evidence type="ECO:0000313" key="3">
    <source>
        <dbReference type="EMBL" id="CAE4589822.1"/>
    </source>
</evidence>
<name>A0A7S4QPE5_9DINO</name>
<evidence type="ECO:0000256" key="2">
    <source>
        <dbReference type="SAM" id="Phobius"/>
    </source>
</evidence>
<keyword evidence="2" id="KW-0812">Transmembrane</keyword>
<feature type="compositionally biased region" description="Low complexity" evidence="1">
    <location>
        <begin position="674"/>
        <end position="685"/>
    </location>
</feature>
<dbReference type="AlphaFoldDB" id="A0A7S4QPE5"/>
<keyword evidence="2" id="KW-0472">Membrane</keyword>
<reference evidence="3" key="1">
    <citation type="submission" date="2021-01" db="EMBL/GenBank/DDBJ databases">
        <authorList>
            <person name="Corre E."/>
            <person name="Pelletier E."/>
            <person name="Niang G."/>
            <person name="Scheremetjew M."/>
            <person name="Finn R."/>
            <person name="Kale V."/>
            <person name="Holt S."/>
            <person name="Cochrane G."/>
            <person name="Meng A."/>
            <person name="Brown T."/>
            <person name="Cohen L."/>
        </authorList>
    </citation>
    <scope>NUCLEOTIDE SEQUENCE</scope>
    <source>
        <strain evidence="3">CCMP3105</strain>
    </source>
</reference>
<feature type="transmembrane region" description="Helical" evidence="2">
    <location>
        <begin position="72"/>
        <end position="91"/>
    </location>
</feature>
<evidence type="ECO:0000256" key="1">
    <source>
        <dbReference type="SAM" id="MobiDB-lite"/>
    </source>
</evidence>
<feature type="transmembrane region" description="Helical" evidence="2">
    <location>
        <begin position="298"/>
        <end position="318"/>
    </location>
</feature>